<dbReference type="EMBL" id="RCHU02000012">
    <property type="protein sequence ID" value="KAL3575008.1"/>
    <property type="molecule type" value="Genomic_DNA"/>
</dbReference>
<accession>A0ACC4B8U0</accession>
<sequence>MKLSNMISWLISVALIICVVHVEAIRYVRPGDLNKCNVPGHRPEDCRPPPRPPLNIRRRPCLIKERCRGGVDQSLASERHGKEYLPNLGSSSSPSESPY</sequence>
<organism evidence="1 2">
    <name type="scientific">Populus alba</name>
    <name type="common">White poplar</name>
    <dbReference type="NCBI Taxonomy" id="43335"/>
    <lineage>
        <taxon>Eukaryota</taxon>
        <taxon>Viridiplantae</taxon>
        <taxon>Streptophyta</taxon>
        <taxon>Embryophyta</taxon>
        <taxon>Tracheophyta</taxon>
        <taxon>Spermatophyta</taxon>
        <taxon>Magnoliopsida</taxon>
        <taxon>eudicotyledons</taxon>
        <taxon>Gunneridae</taxon>
        <taxon>Pentapetalae</taxon>
        <taxon>rosids</taxon>
        <taxon>fabids</taxon>
        <taxon>Malpighiales</taxon>
        <taxon>Salicaceae</taxon>
        <taxon>Saliceae</taxon>
        <taxon>Populus</taxon>
    </lineage>
</organism>
<name>A0ACC4B8U0_POPAL</name>
<dbReference type="Proteomes" id="UP000309997">
    <property type="component" value="Unassembled WGS sequence"/>
</dbReference>
<reference evidence="1 2" key="1">
    <citation type="journal article" date="2024" name="Plant Biotechnol. J.">
        <title>Genome and CRISPR/Cas9 system of a widespread forest tree (Populus alba) in the world.</title>
        <authorList>
            <person name="Liu Y.J."/>
            <person name="Jiang P.F."/>
            <person name="Han X.M."/>
            <person name="Li X.Y."/>
            <person name="Wang H.M."/>
            <person name="Wang Y.J."/>
            <person name="Wang X.X."/>
            <person name="Zeng Q.Y."/>
        </authorList>
    </citation>
    <scope>NUCLEOTIDE SEQUENCE [LARGE SCALE GENOMIC DNA]</scope>
    <source>
        <strain evidence="2">cv. PAL-ZL1</strain>
    </source>
</reference>
<evidence type="ECO:0000313" key="2">
    <source>
        <dbReference type="Proteomes" id="UP000309997"/>
    </source>
</evidence>
<comment type="caution">
    <text evidence="1">The sequence shown here is derived from an EMBL/GenBank/DDBJ whole genome shotgun (WGS) entry which is preliminary data.</text>
</comment>
<gene>
    <name evidence="1" type="ORF">D5086_023109</name>
</gene>
<evidence type="ECO:0000313" key="1">
    <source>
        <dbReference type="EMBL" id="KAL3575008.1"/>
    </source>
</evidence>
<keyword evidence="2" id="KW-1185">Reference proteome</keyword>
<protein>
    <submittedName>
        <fullName evidence="1">Uncharacterized protein</fullName>
    </submittedName>
</protein>
<proteinExistence type="predicted"/>